<dbReference type="GO" id="GO:0005524">
    <property type="term" value="F:ATP binding"/>
    <property type="evidence" value="ECO:0007669"/>
    <property type="project" value="UniProtKB-KW"/>
</dbReference>
<evidence type="ECO:0000256" key="2">
    <source>
        <dbReference type="ARBA" id="ARBA00022801"/>
    </source>
</evidence>
<keyword evidence="5" id="KW-0175">Coiled coil</keyword>
<gene>
    <name evidence="8" type="ORF">ADEAN_000043900</name>
</gene>
<reference evidence="8 9" key="1">
    <citation type="submission" date="2020-08" db="EMBL/GenBank/DDBJ databases">
        <authorList>
            <person name="Newling K."/>
            <person name="Davey J."/>
            <person name="Forrester S."/>
        </authorList>
    </citation>
    <scope>NUCLEOTIDE SEQUENCE [LARGE SCALE GENOMIC DNA]</scope>
    <source>
        <strain evidence="9">Crithidia deanei Carvalho (ATCC PRA-265)</strain>
    </source>
</reference>
<sequence>MGRVLAQLEIKPRNAKVFALSPQSGVVAKVNETYLRCPEKSKDLYLYYFLRTFKDERAVIFVNAISMLRRLVKIIEILGISVVGLHASMQQRQRLKFMDKFKAGQIRVLVATDVASRGLDIEGLKYVLHFQVPRTTDAYIHRCGRTARCGGTGLSLLLVNPQEHVSFKKLMESLGRKESEMEVFSLQPTVVHQLHPHLRIALQIDKLRREIDKSRAKNHWVTRMSKSAELDVDDMVDKEADAENREKEKAIRLLQKELQLLIQKFSGSYGGKGAFRTGAQALGAKLAEEKQRERADRQAIQLTGIPLADGKQKKDYTRKELTVYDVINGKSESASTKKKTKKGGSVGEKKKRIKFE</sequence>
<keyword evidence="9" id="KW-1185">Reference proteome</keyword>
<dbReference type="GO" id="GO:0016787">
    <property type="term" value="F:hydrolase activity"/>
    <property type="evidence" value="ECO:0007669"/>
    <property type="project" value="UniProtKB-KW"/>
</dbReference>
<evidence type="ECO:0000256" key="6">
    <source>
        <dbReference type="SAM" id="MobiDB-lite"/>
    </source>
</evidence>
<keyword evidence="1" id="KW-0547">Nucleotide-binding</keyword>
<evidence type="ECO:0000256" key="4">
    <source>
        <dbReference type="ARBA" id="ARBA00022840"/>
    </source>
</evidence>
<name>A0A7G2C2P8_9TRYP</name>
<dbReference type="EMBL" id="LR877145">
    <property type="protein sequence ID" value="CAD2213003.1"/>
    <property type="molecule type" value="Genomic_DNA"/>
</dbReference>
<dbReference type="InterPro" id="IPR050079">
    <property type="entry name" value="DEAD_box_RNA_helicase"/>
</dbReference>
<evidence type="ECO:0000256" key="3">
    <source>
        <dbReference type="ARBA" id="ARBA00022806"/>
    </source>
</evidence>
<feature type="region of interest" description="Disordered" evidence="6">
    <location>
        <begin position="332"/>
        <end position="356"/>
    </location>
</feature>
<evidence type="ECO:0000256" key="5">
    <source>
        <dbReference type="SAM" id="Coils"/>
    </source>
</evidence>
<keyword evidence="3 8" id="KW-0347">Helicase</keyword>
<dbReference type="Proteomes" id="UP000515908">
    <property type="component" value="Chromosome 01"/>
</dbReference>
<dbReference type="SMART" id="SM00490">
    <property type="entry name" value="HELICc"/>
    <property type="match status" value="1"/>
</dbReference>
<dbReference type="CDD" id="cd18787">
    <property type="entry name" value="SF2_C_DEAD"/>
    <property type="match status" value="1"/>
</dbReference>
<dbReference type="SUPFAM" id="SSF52540">
    <property type="entry name" value="P-loop containing nucleoside triphosphate hydrolases"/>
    <property type="match status" value="1"/>
</dbReference>
<dbReference type="AlphaFoldDB" id="A0A7G2C2P8"/>
<proteinExistence type="predicted"/>
<dbReference type="VEuPathDB" id="TriTrypDB:ADEAN_000043900"/>
<organism evidence="8 9">
    <name type="scientific">Angomonas deanei</name>
    <dbReference type="NCBI Taxonomy" id="59799"/>
    <lineage>
        <taxon>Eukaryota</taxon>
        <taxon>Discoba</taxon>
        <taxon>Euglenozoa</taxon>
        <taxon>Kinetoplastea</taxon>
        <taxon>Metakinetoplastina</taxon>
        <taxon>Trypanosomatida</taxon>
        <taxon>Trypanosomatidae</taxon>
        <taxon>Strigomonadinae</taxon>
        <taxon>Angomonas</taxon>
    </lineage>
</organism>
<evidence type="ECO:0000259" key="7">
    <source>
        <dbReference type="PROSITE" id="PS51194"/>
    </source>
</evidence>
<dbReference type="InterPro" id="IPR001650">
    <property type="entry name" value="Helicase_C-like"/>
</dbReference>
<evidence type="ECO:0000313" key="8">
    <source>
        <dbReference type="EMBL" id="CAD2213003.1"/>
    </source>
</evidence>
<evidence type="ECO:0000313" key="9">
    <source>
        <dbReference type="Proteomes" id="UP000515908"/>
    </source>
</evidence>
<protein>
    <submittedName>
        <fullName evidence="8">Helicase conserved C-terminal domain containing protein, putative</fullName>
    </submittedName>
</protein>
<dbReference type="PANTHER" id="PTHR47959:SF24">
    <property type="entry name" value="ATP-DEPENDENT RNA HELICASE"/>
    <property type="match status" value="1"/>
</dbReference>
<dbReference type="InterPro" id="IPR027417">
    <property type="entry name" value="P-loop_NTPase"/>
</dbReference>
<keyword evidence="4" id="KW-0067">ATP-binding</keyword>
<accession>A0A7G2C2P8</accession>
<dbReference type="PANTHER" id="PTHR47959">
    <property type="entry name" value="ATP-DEPENDENT RNA HELICASE RHLE-RELATED"/>
    <property type="match status" value="1"/>
</dbReference>
<evidence type="ECO:0000256" key="1">
    <source>
        <dbReference type="ARBA" id="ARBA00022741"/>
    </source>
</evidence>
<dbReference type="Pfam" id="PF00271">
    <property type="entry name" value="Helicase_C"/>
    <property type="match status" value="1"/>
</dbReference>
<dbReference type="PROSITE" id="PS51194">
    <property type="entry name" value="HELICASE_CTER"/>
    <property type="match status" value="1"/>
</dbReference>
<keyword evidence="2" id="KW-0378">Hydrolase</keyword>
<feature type="coiled-coil region" evidence="5">
    <location>
        <begin position="237"/>
        <end position="264"/>
    </location>
</feature>
<dbReference type="Gene3D" id="3.40.50.300">
    <property type="entry name" value="P-loop containing nucleotide triphosphate hydrolases"/>
    <property type="match status" value="1"/>
</dbReference>
<feature type="domain" description="Helicase C-terminal" evidence="7">
    <location>
        <begin position="29"/>
        <end position="189"/>
    </location>
</feature>
<dbReference type="GO" id="GO:0003724">
    <property type="term" value="F:RNA helicase activity"/>
    <property type="evidence" value="ECO:0007669"/>
    <property type="project" value="TreeGrafter"/>
</dbReference>
<dbReference type="GO" id="GO:0005829">
    <property type="term" value="C:cytosol"/>
    <property type="evidence" value="ECO:0007669"/>
    <property type="project" value="TreeGrafter"/>
</dbReference>